<dbReference type="CDD" id="cd00093">
    <property type="entry name" value="HTH_XRE"/>
    <property type="match status" value="1"/>
</dbReference>
<reference evidence="2" key="1">
    <citation type="journal article" date="2016" name="Genome Biol. Evol.">
        <title>Evolution of chromosomal Clostridium botulinum type E neurotoxin gene clusters: evidence provided by their rare plasmid borne counterparts.</title>
        <authorList>
            <person name="Carter A.T."/>
            <person name="Austin J.W."/>
            <person name="Weedmark K.A."/>
            <person name="Peck M.W."/>
        </authorList>
    </citation>
    <scope>NUCLEOTIDE SEQUENCE</scope>
    <source>
        <strain evidence="2">GA0702E1CS</strain>
        <plasmid evidence="2">pGA0702E1CS</plasmid>
    </source>
</reference>
<dbReference type="InterPro" id="IPR001387">
    <property type="entry name" value="Cro/C1-type_HTH"/>
</dbReference>
<dbReference type="RefSeq" id="WP_236893748.1">
    <property type="nucleotide sequence ID" value="NZ_JACBEJ010000007.1"/>
</dbReference>
<evidence type="ECO:0000313" key="2">
    <source>
        <dbReference type="EMBL" id="ALP69040.1"/>
    </source>
</evidence>
<dbReference type="Gene3D" id="1.10.260.40">
    <property type="entry name" value="lambda repressor-like DNA-binding domains"/>
    <property type="match status" value="1"/>
</dbReference>
<dbReference type="SMART" id="SM00530">
    <property type="entry name" value="HTH_XRE"/>
    <property type="match status" value="1"/>
</dbReference>
<dbReference type="SUPFAM" id="SSF47413">
    <property type="entry name" value="lambda repressor-like DNA-binding domains"/>
    <property type="match status" value="1"/>
</dbReference>
<dbReference type="EMBL" id="KT901798">
    <property type="protein sequence ID" value="ALP69040.1"/>
    <property type="molecule type" value="Genomic_DNA"/>
</dbReference>
<dbReference type="PROSITE" id="PS50943">
    <property type="entry name" value="HTH_CROC1"/>
    <property type="match status" value="1"/>
</dbReference>
<evidence type="ECO:0000259" key="1">
    <source>
        <dbReference type="PROSITE" id="PS50943"/>
    </source>
</evidence>
<dbReference type="InterPro" id="IPR010982">
    <property type="entry name" value="Lambda_DNA-bd_dom_sf"/>
</dbReference>
<protein>
    <submittedName>
        <fullName evidence="2">Putative transcriptional regulator</fullName>
    </submittedName>
</protein>
<dbReference type="GO" id="GO:0003677">
    <property type="term" value="F:DNA binding"/>
    <property type="evidence" value="ECO:0007669"/>
    <property type="project" value="InterPro"/>
</dbReference>
<sequence length="72" mass="8740">MEENLEIKVKNNLRHIRMTEYEEEPKEFADRLKVKLKTYYVWESGAALPSSKKIFKIAKILNKKVDEIWWLE</sequence>
<organism evidence="2">
    <name type="scientific">Clostridium botulinum</name>
    <dbReference type="NCBI Taxonomy" id="1491"/>
    <lineage>
        <taxon>Bacteria</taxon>
        <taxon>Bacillati</taxon>
        <taxon>Bacillota</taxon>
        <taxon>Clostridia</taxon>
        <taxon>Eubacteriales</taxon>
        <taxon>Clostridiaceae</taxon>
        <taxon>Clostridium</taxon>
    </lineage>
</organism>
<dbReference type="Pfam" id="PF01381">
    <property type="entry name" value="HTH_3"/>
    <property type="match status" value="1"/>
</dbReference>
<geneLocation type="plasmid" evidence="2">
    <name>pGA0702E1CS</name>
</geneLocation>
<name>A0A140B473_CLOBO</name>
<keyword evidence="2" id="KW-0614">Plasmid</keyword>
<proteinExistence type="predicted"/>
<accession>A0A140B473</accession>
<feature type="domain" description="HTH cro/C1-type" evidence="1">
    <location>
        <begin position="26"/>
        <end position="68"/>
    </location>
</feature>
<dbReference type="AlphaFoldDB" id="A0A140B473"/>